<dbReference type="AlphaFoldDB" id="A0A1H3HA13"/>
<organism evidence="2 3">
    <name type="scientific">Delftia lacustris</name>
    <dbReference type="NCBI Taxonomy" id="558537"/>
    <lineage>
        <taxon>Bacteria</taxon>
        <taxon>Pseudomonadati</taxon>
        <taxon>Pseudomonadota</taxon>
        <taxon>Betaproteobacteria</taxon>
        <taxon>Burkholderiales</taxon>
        <taxon>Comamonadaceae</taxon>
        <taxon>Delftia</taxon>
    </lineage>
</organism>
<dbReference type="EMBL" id="FNPE01000002">
    <property type="protein sequence ID" value="SDY12336.1"/>
    <property type="molecule type" value="Genomic_DNA"/>
</dbReference>
<dbReference type="InterPro" id="IPR001387">
    <property type="entry name" value="Cro/C1-type_HTH"/>
</dbReference>
<evidence type="ECO:0000313" key="3">
    <source>
        <dbReference type="Proteomes" id="UP000183417"/>
    </source>
</evidence>
<accession>A0A1H3HA13</accession>
<name>A0A1H3HA13_9BURK</name>
<gene>
    <name evidence="2" type="ORF">SAMN05421547_102556</name>
</gene>
<dbReference type="RefSeq" id="WP_016445637.1">
    <property type="nucleotide sequence ID" value="NZ_CP141274.1"/>
</dbReference>
<dbReference type="GeneID" id="94690494"/>
<protein>
    <recommendedName>
        <fullName evidence="1">HTH cro/C1-type domain-containing protein</fullName>
    </recommendedName>
</protein>
<reference evidence="2 3" key="1">
    <citation type="submission" date="2016-10" db="EMBL/GenBank/DDBJ databases">
        <authorList>
            <person name="de Groot N.N."/>
        </authorList>
    </citation>
    <scope>NUCLEOTIDE SEQUENCE [LARGE SCALE GENOMIC DNA]</scope>
    <source>
        <strain evidence="2 3">LMG 24775</strain>
    </source>
</reference>
<feature type="domain" description="HTH cro/C1-type" evidence="1">
    <location>
        <begin position="16"/>
        <end position="68"/>
    </location>
</feature>
<evidence type="ECO:0000259" key="1">
    <source>
        <dbReference type="Pfam" id="PF13443"/>
    </source>
</evidence>
<proteinExistence type="predicted"/>
<dbReference type="Pfam" id="PF13443">
    <property type="entry name" value="HTH_26"/>
    <property type="match status" value="1"/>
</dbReference>
<evidence type="ECO:0000313" key="2">
    <source>
        <dbReference type="EMBL" id="SDY12336.1"/>
    </source>
</evidence>
<dbReference type="Proteomes" id="UP000183417">
    <property type="component" value="Unassembled WGS sequence"/>
</dbReference>
<dbReference type="CDD" id="cd00093">
    <property type="entry name" value="HTH_XRE"/>
    <property type="match status" value="1"/>
</dbReference>
<sequence>MSALSSEQLPILAGALLRLRGLTLAAVFDATGIRAANLSAWLKGRPQVISAARVTALLYHLGVQGGQLRSDMVHTWSDQGEWAHLRTVFNLLQEPVAPRCLFLDEHPGMSHTRFLQWGEAWVRLSLTPGPTAQDDLAAMVSPDRMIVLPVALEGIPTQDPPATASALLSLAEQSGQEIPTGELAHGFMQRLGAPPGQDFVLTNGDSLGWRILEVSLRSAMRRGLSPTQLALKIETMRLDEDDFPRPGKAKPG</sequence>